<reference evidence="1" key="1">
    <citation type="submission" date="2021-01" db="UniProtKB">
        <authorList>
            <consortium name="EnsemblPlants"/>
        </authorList>
    </citation>
    <scope>IDENTIFICATION</scope>
</reference>
<sequence>MYHLRSVPHPRHQAGFLLVMSLHLSSFKLPYCFHGSWLASVSTGVLFKIWVWPLASILEPEPFGYWFDCV</sequence>
<dbReference type="Proteomes" id="UP000594263">
    <property type="component" value="Unplaced"/>
</dbReference>
<evidence type="ECO:0000313" key="2">
    <source>
        <dbReference type="Proteomes" id="UP000594263"/>
    </source>
</evidence>
<dbReference type="Gramene" id="Kaladp1156s0009.1.v1.1">
    <property type="protein sequence ID" value="Kaladp1156s0009.1.v1.1.CDS.1"/>
    <property type="gene ID" value="Kaladp1156s0009.v1.1"/>
</dbReference>
<protein>
    <submittedName>
        <fullName evidence="1">Uncharacterized protein</fullName>
    </submittedName>
</protein>
<proteinExistence type="predicted"/>
<evidence type="ECO:0000313" key="1">
    <source>
        <dbReference type="EnsemblPlants" id="Kaladp1156s0009.1.v1.1.CDS.1"/>
    </source>
</evidence>
<accession>A0A7N0VKH4</accession>
<dbReference type="EnsemblPlants" id="Kaladp1156s0009.1.v1.1">
    <property type="protein sequence ID" value="Kaladp1156s0009.1.v1.1.CDS.1"/>
    <property type="gene ID" value="Kaladp1156s0009.v1.1"/>
</dbReference>
<organism evidence="1 2">
    <name type="scientific">Kalanchoe fedtschenkoi</name>
    <name type="common">Lavender scallops</name>
    <name type="synonym">South American air plant</name>
    <dbReference type="NCBI Taxonomy" id="63787"/>
    <lineage>
        <taxon>Eukaryota</taxon>
        <taxon>Viridiplantae</taxon>
        <taxon>Streptophyta</taxon>
        <taxon>Embryophyta</taxon>
        <taxon>Tracheophyta</taxon>
        <taxon>Spermatophyta</taxon>
        <taxon>Magnoliopsida</taxon>
        <taxon>eudicotyledons</taxon>
        <taxon>Gunneridae</taxon>
        <taxon>Pentapetalae</taxon>
        <taxon>Saxifragales</taxon>
        <taxon>Crassulaceae</taxon>
        <taxon>Kalanchoe</taxon>
    </lineage>
</organism>
<name>A0A7N0VKH4_KALFE</name>
<dbReference type="AlphaFoldDB" id="A0A7N0VKH4"/>
<keyword evidence="2" id="KW-1185">Reference proteome</keyword>